<evidence type="ECO:0000313" key="2">
    <source>
        <dbReference type="Proteomes" id="UP000784294"/>
    </source>
</evidence>
<sequence length="264" mass="29899">MIGKPGVLTHLPSHFENSPFCVYSRKWRVHRVWTQLLSCFTPHQKTSSTVASALRLTKNEKTKAGDVEAVKCAWLRGCNGVRTLDGFFQDKHRIGLLIFDDLEQAKKYEESTLKYRDAQSFGGIELFRVPLALPVLSIRSTQLWSLAEKTDNVSFMPLPPNSFPPSPPQPTGTQFCQIDFYSVRSTESFTKFLLKYNEMVRESGGVMVAGSSQYGTWMKESQPTFICMVQWNRVSEFEDCFMKGKYISGLPPKKVLNMLSVVGA</sequence>
<dbReference type="Proteomes" id="UP000784294">
    <property type="component" value="Unassembled WGS sequence"/>
</dbReference>
<protein>
    <submittedName>
        <fullName evidence="1">Uncharacterized protein</fullName>
    </submittedName>
</protein>
<reference evidence="1" key="1">
    <citation type="submission" date="2018-11" db="EMBL/GenBank/DDBJ databases">
        <authorList>
            <consortium name="Pathogen Informatics"/>
        </authorList>
    </citation>
    <scope>NUCLEOTIDE SEQUENCE</scope>
</reference>
<dbReference type="AlphaFoldDB" id="A0A3S5B1E8"/>
<evidence type="ECO:0000313" key="1">
    <source>
        <dbReference type="EMBL" id="VEL10441.1"/>
    </source>
</evidence>
<dbReference type="OrthoDB" id="6228627at2759"/>
<keyword evidence="2" id="KW-1185">Reference proteome</keyword>
<gene>
    <name evidence="1" type="ORF">PXEA_LOCUS3881</name>
</gene>
<name>A0A3S5B1E8_9PLAT</name>
<accession>A0A3S5B1E8</accession>
<organism evidence="1 2">
    <name type="scientific">Protopolystoma xenopodis</name>
    <dbReference type="NCBI Taxonomy" id="117903"/>
    <lineage>
        <taxon>Eukaryota</taxon>
        <taxon>Metazoa</taxon>
        <taxon>Spiralia</taxon>
        <taxon>Lophotrochozoa</taxon>
        <taxon>Platyhelminthes</taxon>
        <taxon>Monogenea</taxon>
        <taxon>Polyopisthocotylea</taxon>
        <taxon>Polystomatidea</taxon>
        <taxon>Polystomatidae</taxon>
        <taxon>Protopolystoma</taxon>
    </lineage>
</organism>
<comment type="caution">
    <text evidence="1">The sequence shown here is derived from an EMBL/GenBank/DDBJ whole genome shotgun (WGS) entry which is preliminary data.</text>
</comment>
<proteinExistence type="predicted"/>
<dbReference type="EMBL" id="CAAALY010009012">
    <property type="protein sequence ID" value="VEL10441.1"/>
    <property type="molecule type" value="Genomic_DNA"/>
</dbReference>